<gene>
    <name evidence="1" type="ORF">KL86DPRO_70058</name>
</gene>
<organism evidence="1">
    <name type="scientific">uncultured delta proteobacterium</name>
    <dbReference type="NCBI Taxonomy" id="34034"/>
    <lineage>
        <taxon>Bacteria</taxon>
        <taxon>Deltaproteobacteria</taxon>
        <taxon>environmental samples</taxon>
    </lineage>
</organism>
<dbReference type="AlphaFoldDB" id="A0A212KGJ6"/>
<name>A0A212KGJ6_9DELT</name>
<evidence type="ECO:0000313" key="1">
    <source>
        <dbReference type="EMBL" id="SBW10840.1"/>
    </source>
</evidence>
<dbReference type="EMBL" id="FLUQ01000007">
    <property type="protein sequence ID" value="SBW10840.1"/>
    <property type="molecule type" value="Genomic_DNA"/>
</dbReference>
<reference evidence="1" key="1">
    <citation type="submission" date="2016-04" db="EMBL/GenBank/DDBJ databases">
        <authorList>
            <person name="Evans L.H."/>
            <person name="Alamgir A."/>
            <person name="Owens N."/>
            <person name="Weber N.D."/>
            <person name="Virtaneva K."/>
            <person name="Barbian K."/>
            <person name="Babar A."/>
            <person name="Rosenke K."/>
        </authorList>
    </citation>
    <scope>NUCLEOTIDE SEQUENCE</scope>
    <source>
        <strain evidence="1">86</strain>
    </source>
</reference>
<sequence>MAKKWLEDWGTEFANTLEQIYSLSLSGKLSSVTMTAIGQIVRRHARYSNGKIKEFATLILEHIETSVHTRTIAALINGWSVVWEMSDHKAAEAEYGKRIDALIERLYSIHKTDKKLLEYIKQSLIEISAAEIPSNEFRPDMLIGRIQDKSNTFSWLLLKDAYDDTSSPIYDHAGQALAILLSKKHKDAENMRNALSNDEDRLRKGIIASAYARYYPEKYTDEDIYSLSQVLKSKVKNILSKIEKIKEIADYHITKFLRYVAHKFTQITIEYFHRRVESSLAGEDPYFRVIDLELDRAKSLELYQHPEARKWFFYSLDWATGLIGKDFFKHIFGKMMQIFYYPFPYPMTQDLLLWLGSGDKKRFAVIAYLLRVLPENFVFDNQDFVQAIMQKAQEYGEKEVEQASRGLCQTLEKVSWIDGEDSGQQQIIEKAKAIVEEIGCFSPASALYASIIEKAERLLVCRQEWDEEDFD</sequence>
<proteinExistence type="predicted"/>
<protein>
    <submittedName>
        <fullName evidence="1">Uncharacterized protein</fullName>
    </submittedName>
</protein>
<accession>A0A212KGJ6</accession>